<comment type="subcellular location">
    <subcellularLocation>
        <location evidence="1">Nucleus</location>
    </subcellularLocation>
</comment>
<name>A0A9Q8ZHA6_CURCL</name>
<feature type="region of interest" description="Disordered" evidence="6">
    <location>
        <begin position="2231"/>
        <end position="2267"/>
    </location>
</feature>
<dbReference type="OrthoDB" id="5403573at2759"/>
<gene>
    <name evidence="9" type="ORF">yc1106_09221</name>
</gene>
<dbReference type="GO" id="GO:0005634">
    <property type="term" value="C:nucleus"/>
    <property type="evidence" value="ECO:0007669"/>
    <property type="project" value="UniProtKB-SubCell"/>
</dbReference>
<dbReference type="Pfam" id="PF20222">
    <property type="entry name" value="DUF6581"/>
    <property type="match status" value="1"/>
</dbReference>
<evidence type="ECO:0000259" key="7">
    <source>
        <dbReference type="Pfam" id="PF04182"/>
    </source>
</evidence>
<feature type="compositionally biased region" description="Polar residues" evidence="6">
    <location>
        <begin position="1062"/>
        <end position="1084"/>
    </location>
</feature>
<feature type="compositionally biased region" description="Polar residues" evidence="6">
    <location>
        <begin position="861"/>
        <end position="870"/>
    </location>
</feature>
<dbReference type="InterPro" id="IPR046488">
    <property type="entry name" value="Sfc3/Tfc3_C"/>
</dbReference>
<dbReference type="Proteomes" id="UP001056012">
    <property type="component" value="Chromosome 7"/>
</dbReference>
<feature type="region of interest" description="Disordered" evidence="6">
    <location>
        <begin position="2296"/>
        <end position="2377"/>
    </location>
</feature>
<feature type="compositionally biased region" description="Acidic residues" evidence="6">
    <location>
        <begin position="844"/>
        <end position="857"/>
    </location>
</feature>
<protein>
    <submittedName>
        <fullName evidence="9">Uncharacterized protein</fullName>
    </submittedName>
</protein>
<feature type="region of interest" description="Disordered" evidence="6">
    <location>
        <begin position="112"/>
        <end position="131"/>
    </location>
</feature>
<feature type="region of interest" description="Disordered" evidence="6">
    <location>
        <begin position="1447"/>
        <end position="1474"/>
    </location>
</feature>
<dbReference type="EMBL" id="CP089280">
    <property type="protein sequence ID" value="USP81947.1"/>
    <property type="molecule type" value="Genomic_DNA"/>
</dbReference>
<accession>A0A9Q8ZHA6</accession>
<dbReference type="GO" id="GO:0042791">
    <property type="term" value="P:5S class rRNA transcription by RNA polymerase III"/>
    <property type="evidence" value="ECO:0007669"/>
    <property type="project" value="TreeGrafter"/>
</dbReference>
<feature type="region of interest" description="Disordered" evidence="6">
    <location>
        <begin position="1061"/>
        <end position="1111"/>
    </location>
</feature>
<sequence length="2377" mass="265271">MATGLDELLDFLLSEIALLGVQGASSADFRRFVQNFYSQRQNDAQSNANDQDAASLATNGLGRSFYERTWQWLTSHPDIRIVYKAEVRNYTLSEFEAAELHETGTIGYAHAAESGQDSSASTTKKVQPSKTLGGLGEALRHRIHEKENGPKQPSRLLGQAISPPSARRPPHNVSEAPCATVAIFDEPNSSITAPRVYTSQGRIWQALTGHGIDVKKVPSMEFVLLSLIAARGPAGITQPELIAVSGQDKRSVPHRTDELARKNYISKYPVQANKMRTSLCIHTKFVSQNAFIQSSAVEDVYHEDGTFVVRSFAQLLYNKVGEGGIVPTRTMRQTLGVPMSAWNKRATQGALIRLDQSGMIKRRRIRKKTSDDAWITCIQVLRAPREEDLKNLGFRRTINPGDEFATDPLDESADGDSIMKDLEDDMLDDFEAIANSEANTSAIDRPEVIPPQWTPDHFLPNIVFNAVALGGPRGWDAETLRNRIVGQFWRRPMESYFTRITNEWEKTQPSHIRHLAVIRDQGVTDEKKFLHYVYRTYNNFEKAVELQYAHWEGVTNTEPGALLNPARNGTVVDAWGFPVIKPGDLVWGSGSATLSEANAVVVRQRKYGPRWDNALGQEISYQKPNNTVPKPKTPRPLGRPRKLSKATKEKLAQVTRDSSPAMETSGFSLTSEEKISLGLDPNARLTKKVQAQIIAHREMTGDPTSLPDTIVHDRARRQLSVPLMTKEERVAAGMPARGRLGIEQENKIREERGLPKLVKKEQKRGKRSCKEPTLLSKQQRKALGWKDHGRLPQDLIEGLRQERDEGIALEDSKVIAMYMDEMRAKASTSNMPKKAAQSTQETPGELDEPENNQDVDEESRPTTAEPNSLRDSPLHSISEKRKTGTPVASPVPTKRRRTEATALQESASLSNSSLATFPDAAGHMDSLDGEIITQSAGGVYPSIEEPASPRVEAGTSSRPALKIYIPPNSSRLDHAARMALDNYERRSSPGIYLNPYVRQKVVRGRPRKAIMATFKLPRLAEMSWFVADEAPEQLTDQDDTPHAPGTTRTTTPHYVEEAAISKQPSCAAQSEQPQTEMQHNIQNHTPPPSIADKGVSAEPEELPSNHENTAELTMHPVTGAVGFEHKAKDDDAATALNPGEGGHAPQAVLDSTRKQSPRPIPSVARKIGGWVPINASERPCASPYQSPYAASPTPETRPPSQTSDAAHSGTVSTSDQDDNQTLGDGIHSAIVEAPVPRVPGTKTKGKEHGKVGSQRRFREKVIMDIIKRCNGVFPGGGEILRPFLTLWRERHSNIKEPSLSTINQTLRTMATRPEFGLKHWSFASQNKNTPGTTTRRMYTYAHLNERSPEVLKLAYNMAQYSNQKEYTARISEKSLLYYPEEIRDLIGEVVSYQPSQAAPKDESVVLSGLNPDLEKQINEAKQRRRSEWNKQKRLEIKARRVQNARVEQALAKQPQESDGAPRTKRARLASLNDKSKNIRRAPLYTADIATLGEESDGAEDGEPDAPATDNTGQISLVWTRPVVVPVPENEPVPIGEQSEDEESEDEPADWEVQEMHDDNDAQTHDSLPVAGPVQDKEDTSELPDEETLDPAATVKNTKKRVRIVVPLDHPPNKRARVTSTTTAGLQDTTRTPPLSADEDAQSGSEVENGREGSYGEARLKAKTQGPGTVQRGKPGPPPTLLERLTGLTGDQNDPIYQPPRRGPRARKPSRSRRGKKKMQVNRHNESQYSKAVDQLDEFQKLFFTFVVASSLSGEDGSMDWGLVQSVYANDKNFDLNRARKLWAWVQIHMAKQVNELATSFQSQYLEAYEAGKVAAIEDPETHDWAGLVRWATRRCAYPELTLPILREALQQFAIEESRYENLDRVSWFKATTADRTRTMLQLQYSFTAPLHRSRNATWSSEDKLLKARSWIRANTATPQVHYDANLAHEKFKEIGESTLVNVVGEFVEKQHIRMRKLKRLLPGRNFNFTQALAKKYARLFQLEDFMTAVQVKKKMDAAFVSEDPDMRSYNISRCEADCTFAAIMTMVSEGTVKLIPQLPPTNNEFQSPHPKLSVWGFCEGGYNHRAIDRSRMFWDIHVVPTEKYKFGNPLRKLACSTSPNDQQETTSWQALPEPPLPGKHDPHALLPIWSSIDGQHITWPWWYHVLNLVLQPLIFMAGATTADIQSHCPEGSTELFEIQLVLNWLESVGAVEKTVGGGYITLPGFWGAFGDRLRDTEHDWFTQHVRRKQKHYEKQRLRMDHNMRQSASQAGTTQHTERISATEKEGDMSVVDAGAADMDTNSQILENLEQHDRTVQNSLDDQPSQGGQAKSGYAVDNSPTATERRTQELSVPEPRGSAEQTPETTGKSSEDIVMRDASRDADGHEDIDAEGELDDDA</sequence>
<evidence type="ECO:0000256" key="1">
    <source>
        <dbReference type="ARBA" id="ARBA00004123"/>
    </source>
</evidence>
<evidence type="ECO:0000256" key="3">
    <source>
        <dbReference type="ARBA" id="ARBA00023125"/>
    </source>
</evidence>
<keyword evidence="4" id="KW-0804">Transcription</keyword>
<feature type="region of interest" description="Disordered" evidence="6">
    <location>
        <begin position="621"/>
        <end position="667"/>
    </location>
</feature>
<proteinExistence type="predicted"/>
<dbReference type="PANTHER" id="PTHR15180:SF1">
    <property type="entry name" value="GENERAL TRANSCRIPTION FACTOR 3C POLYPEPTIDE 1"/>
    <property type="match status" value="1"/>
</dbReference>
<feature type="compositionally biased region" description="Polar residues" evidence="6">
    <location>
        <begin position="2296"/>
        <end position="2308"/>
    </location>
</feature>
<dbReference type="PANTHER" id="PTHR15180">
    <property type="entry name" value="GENERAL TRANSCRIPTION FACTOR 3C POLYPEPTIDE 1"/>
    <property type="match status" value="1"/>
</dbReference>
<feature type="compositionally biased region" description="Basic residues" evidence="6">
    <location>
        <begin position="1701"/>
        <end position="1720"/>
    </location>
</feature>
<feature type="domain" description="Transcription factor tau subunit sfc3/Tfc3 C-terminal" evidence="8">
    <location>
        <begin position="1736"/>
        <end position="2165"/>
    </location>
</feature>
<evidence type="ECO:0000256" key="2">
    <source>
        <dbReference type="ARBA" id="ARBA00022553"/>
    </source>
</evidence>
<dbReference type="GO" id="GO:0000127">
    <property type="term" value="C:transcription factor TFIIIC complex"/>
    <property type="evidence" value="ECO:0007669"/>
    <property type="project" value="InterPro"/>
</dbReference>
<feature type="compositionally biased region" description="Acidic residues" evidence="6">
    <location>
        <begin position="1494"/>
        <end position="1503"/>
    </location>
</feature>
<feature type="compositionally biased region" description="Basic and acidic residues" evidence="6">
    <location>
        <begin position="744"/>
        <end position="760"/>
    </location>
</feature>
<feature type="region of interest" description="Disordered" evidence="6">
    <location>
        <begin position="744"/>
        <end position="786"/>
    </location>
</feature>
<dbReference type="InterPro" id="IPR044210">
    <property type="entry name" value="Tfc3-like"/>
</dbReference>
<feature type="compositionally biased region" description="Polar residues" evidence="6">
    <location>
        <begin position="2338"/>
        <end position="2347"/>
    </location>
</feature>
<keyword evidence="3" id="KW-0238">DNA-binding</keyword>
<feature type="compositionally biased region" description="Polar residues" evidence="6">
    <location>
        <begin position="115"/>
        <end position="130"/>
    </location>
</feature>
<dbReference type="GO" id="GO:0003677">
    <property type="term" value="F:DNA binding"/>
    <property type="evidence" value="ECO:0007669"/>
    <property type="project" value="UniProtKB-KW"/>
</dbReference>
<keyword evidence="10" id="KW-1185">Reference proteome</keyword>
<feature type="region of interest" description="Disordered" evidence="6">
    <location>
        <begin position="1494"/>
        <end position="1727"/>
    </location>
</feature>
<feature type="compositionally biased region" description="Low complexity" evidence="6">
    <location>
        <begin position="1521"/>
        <end position="1533"/>
    </location>
</feature>
<feature type="region of interest" description="Disordered" evidence="6">
    <location>
        <begin position="145"/>
        <end position="173"/>
    </location>
</feature>
<dbReference type="InterPro" id="IPR007309">
    <property type="entry name" value="TFIIIC_Bblock-bd"/>
</dbReference>
<dbReference type="VEuPathDB" id="FungiDB:yc1106_09221"/>
<feature type="compositionally biased region" description="Polar residues" evidence="6">
    <location>
        <begin position="2244"/>
        <end position="2254"/>
    </location>
</feature>
<organism evidence="9 10">
    <name type="scientific">Curvularia clavata</name>
    <dbReference type="NCBI Taxonomy" id="95742"/>
    <lineage>
        <taxon>Eukaryota</taxon>
        <taxon>Fungi</taxon>
        <taxon>Dikarya</taxon>
        <taxon>Ascomycota</taxon>
        <taxon>Pezizomycotina</taxon>
        <taxon>Dothideomycetes</taxon>
        <taxon>Pleosporomycetidae</taxon>
        <taxon>Pleosporales</taxon>
        <taxon>Pleosporineae</taxon>
        <taxon>Pleosporaceae</taxon>
        <taxon>Curvularia</taxon>
    </lineage>
</organism>
<feature type="compositionally biased region" description="Polar residues" evidence="6">
    <location>
        <begin position="655"/>
        <end position="667"/>
    </location>
</feature>
<feature type="compositionally biased region" description="Acidic residues" evidence="6">
    <location>
        <begin position="1537"/>
        <end position="1552"/>
    </location>
</feature>
<evidence type="ECO:0000259" key="8">
    <source>
        <dbReference type="Pfam" id="PF20222"/>
    </source>
</evidence>
<feature type="compositionally biased region" description="Polar residues" evidence="6">
    <location>
        <begin position="1617"/>
        <end position="1632"/>
    </location>
</feature>
<dbReference type="GO" id="GO:0006384">
    <property type="term" value="P:transcription initiation at RNA polymerase III promoter"/>
    <property type="evidence" value="ECO:0007669"/>
    <property type="project" value="InterPro"/>
</dbReference>
<evidence type="ECO:0000256" key="6">
    <source>
        <dbReference type="SAM" id="MobiDB-lite"/>
    </source>
</evidence>
<feature type="compositionally biased region" description="Basic and acidic residues" evidence="6">
    <location>
        <begin position="2232"/>
        <end position="2243"/>
    </location>
</feature>
<feature type="compositionally biased region" description="Polar residues" evidence="6">
    <location>
        <begin position="1198"/>
        <end position="1222"/>
    </location>
</feature>
<feature type="compositionally biased region" description="Basic and acidic residues" evidence="6">
    <location>
        <begin position="2348"/>
        <end position="2366"/>
    </location>
</feature>
<feature type="region of interest" description="Disordered" evidence="6">
    <location>
        <begin position="1132"/>
        <end position="1164"/>
    </location>
</feature>
<evidence type="ECO:0000313" key="10">
    <source>
        <dbReference type="Proteomes" id="UP001056012"/>
    </source>
</evidence>
<dbReference type="Pfam" id="PF04182">
    <property type="entry name" value="B-block_TFIIIC"/>
    <property type="match status" value="1"/>
</dbReference>
<feature type="compositionally biased region" description="Basic and acidic residues" evidence="6">
    <location>
        <begin position="1553"/>
        <end position="1563"/>
    </location>
</feature>
<feature type="region of interest" description="Disordered" evidence="6">
    <location>
        <begin position="826"/>
        <end position="907"/>
    </location>
</feature>
<evidence type="ECO:0000256" key="4">
    <source>
        <dbReference type="ARBA" id="ARBA00023163"/>
    </source>
</evidence>
<keyword evidence="5" id="KW-0539">Nucleus</keyword>
<feature type="compositionally biased region" description="Basic and acidic residues" evidence="6">
    <location>
        <begin position="2255"/>
        <end position="2267"/>
    </location>
</feature>
<evidence type="ECO:0000256" key="5">
    <source>
        <dbReference type="ARBA" id="ARBA00023242"/>
    </source>
</evidence>
<feature type="domain" description="B-block binding subunit of TFIIIC" evidence="7">
    <location>
        <begin position="219"/>
        <end position="287"/>
    </location>
</feature>
<evidence type="ECO:0000313" key="9">
    <source>
        <dbReference type="EMBL" id="USP81947.1"/>
    </source>
</evidence>
<keyword evidence="2" id="KW-0597">Phosphoprotein</keyword>
<feature type="compositionally biased region" description="Acidic residues" evidence="6">
    <location>
        <begin position="2367"/>
        <end position="2377"/>
    </location>
</feature>
<feature type="compositionally biased region" description="Polar residues" evidence="6">
    <location>
        <begin position="826"/>
        <end position="842"/>
    </location>
</feature>
<reference evidence="9" key="1">
    <citation type="submission" date="2021-12" db="EMBL/GenBank/DDBJ databases">
        <title>Curvularia clavata genome.</title>
        <authorList>
            <person name="Cao Y."/>
        </authorList>
    </citation>
    <scope>NUCLEOTIDE SEQUENCE</scope>
    <source>
        <strain evidence="9">Yc1106</strain>
    </source>
</reference>
<feature type="region of interest" description="Disordered" evidence="6">
    <location>
        <begin position="1178"/>
        <end position="1253"/>
    </location>
</feature>